<evidence type="ECO:0000313" key="2">
    <source>
        <dbReference type="WBParaSite" id="nRc.2.0.1.t44976-RA"/>
    </source>
</evidence>
<protein>
    <submittedName>
        <fullName evidence="2">Uncharacterized protein</fullName>
    </submittedName>
</protein>
<evidence type="ECO:0000313" key="1">
    <source>
        <dbReference type="Proteomes" id="UP000887565"/>
    </source>
</evidence>
<dbReference type="WBParaSite" id="nRc.2.0.1.t44976-RA">
    <property type="protein sequence ID" value="nRc.2.0.1.t44976-RA"/>
    <property type="gene ID" value="nRc.2.0.1.g44976"/>
</dbReference>
<proteinExistence type="predicted"/>
<reference evidence="2" key="1">
    <citation type="submission" date="2022-11" db="UniProtKB">
        <authorList>
            <consortium name="WormBaseParasite"/>
        </authorList>
    </citation>
    <scope>IDENTIFICATION</scope>
</reference>
<dbReference type="Proteomes" id="UP000887565">
    <property type="component" value="Unplaced"/>
</dbReference>
<dbReference type="AlphaFoldDB" id="A0A915L2M7"/>
<keyword evidence="1" id="KW-1185">Reference proteome</keyword>
<organism evidence="1 2">
    <name type="scientific">Romanomermis culicivorax</name>
    <name type="common">Nematode worm</name>
    <dbReference type="NCBI Taxonomy" id="13658"/>
    <lineage>
        <taxon>Eukaryota</taxon>
        <taxon>Metazoa</taxon>
        <taxon>Ecdysozoa</taxon>
        <taxon>Nematoda</taxon>
        <taxon>Enoplea</taxon>
        <taxon>Dorylaimia</taxon>
        <taxon>Mermithida</taxon>
        <taxon>Mermithoidea</taxon>
        <taxon>Mermithidae</taxon>
        <taxon>Romanomermis</taxon>
    </lineage>
</organism>
<accession>A0A915L2M7</accession>
<sequence length="102" mass="12270">MNIPVVDQHQHWPMNKPPQLFDTYHRQYWDNEQVEHWENPCKSPLEDKWDQIMKRLEVYDSIFANIANHGSQKANCNLDMFKIDLLDIKQEPDEAATEFLEK</sequence>
<name>A0A915L2M7_ROMCU</name>